<dbReference type="GO" id="GO:0005524">
    <property type="term" value="F:ATP binding"/>
    <property type="evidence" value="ECO:0007669"/>
    <property type="project" value="UniProtKB-UniRule"/>
</dbReference>
<feature type="region of interest" description="Disordered" evidence="2">
    <location>
        <begin position="17"/>
        <end position="47"/>
    </location>
</feature>
<evidence type="ECO:0000313" key="4">
    <source>
        <dbReference type="EMBL" id="NLT80371.1"/>
    </source>
</evidence>
<dbReference type="AlphaFoldDB" id="A0A971D136"/>
<dbReference type="InterPro" id="IPR011761">
    <property type="entry name" value="ATP-grasp"/>
</dbReference>
<evidence type="ECO:0000256" key="2">
    <source>
        <dbReference type="SAM" id="MobiDB-lite"/>
    </source>
</evidence>
<keyword evidence="1" id="KW-0067">ATP-binding</keyword>
<sequence>MKQKDLNTRCEHMRCERDVNTRKMTGGGHRSEPQASRSENLNTATGIPDSGEDFLPVIIGTDLNAYYMARCFHDAYSIRPLVLGKQASLFTSYSSILDLQIIGDLWDEKLLVSTLISTAEKLHARYDKLLLVATNDFYVRLVVNNADVLSRHYLFNYVSSEVLDCVQIKSNFYELCRNHHIDIPDTVLLNVGESASIPKDMPRFPIIVKPANGDMYYRHHFDGQKKVYRLENAEELKETVRVIAESGYSDALICQEFIPGDDTYLYDMVVYVDCLGSTRAVSFAQVLLQEHAPTAIGNLTALVSRSDPEYMDKLTAFAEDVGFRGFGNFDIKFDSRDGTYKLLELNVRQGRSSYYMTAQGSNMATLLVDDLVKNKSKDVVNAAVLHDEPVLFSIVPLMLVLWYARKFRLILEVLRLKLSGRAVNPLRNPKETSFKRLGRRVIRHIKYYQKYVLNTW</sequence>
<evidence type="ECO:0000313" key="5">
    <source>
        <dbReference type="Proteomes" id="UP000767327"/>
    </source>
</evidence>
<keyword evidence="1" id="KW-0547">Nucleotide-binding</keyword>
<dbReference type="GO" id="GO:0046872">
    <property type="term" value="F:metal ion binding"/>
    <property type="evidence" value="ECO:0007669"/>
    <property type="project" value="InterPro"/>
</dbReference>
<evidence type="ECO:0000256" key="1">
    <source>
        <dbReference type="PROSITE-ProRule" id="PRU00409"/>
    </source>
</evidence>
<evidence type="ECO:0000259" key="3">
    <source>
        <dbReference type="PROSITE" id="PS50975"/>
    </source>
</evidence>
<dbReference type="RefSeq" id="WP_273174528.1">
    <property type="nucleotide sequence ID" value="NZ_JAAXZR010000027.1"/>
</dbReference>
<keyword evidence="4" id="KW-0436">Ligase</keyword>
<dbReference type="Gene3D" id="3.30.470.20">
    <property type="entry name" value="ATP-grasp fold, B domain"/>
    <property type="match status" value="1"/>
</dbReference>
<accession>A0A971D136</accession>
<reference evidence="4" key="2">
    <citation type="submission" date="2020-01" db="EMBL/GenBank/DDBJ databases">
        <authorList>
            <person name="Campanaro S."/>
        </authorList>
    </citation>
    <scope>NUCLEOTIDE SEQUENCE</scope>
    <source>
        <strain evidence="4">AS01afH2WH_6</strain>
    </source>
</reference>
<comment type="caution">
    <text evidence="4">The sequence shown here is derived from an EMBL/GenBank/DDBJ whole genome shotgun (WGS) entry which is preliminary data.</text>
</comment>
<dbReference type="Proteomes" id="UP000767327">
    <property type="component" value="Unassembled WGS sequence"/>
</dbReference>
<reference evidence="4" key="1">
    <citation type="journal article" date="2020" name="Biotechnol. Biofuels">
        <title>New insights from the biogas microbiome by comprehensive genome-resolved metagenomics of nearly 1600 species originating from multiple anaerobic digesters.</title>
        <authorList>
            <person name="Campanaro S."/>
            <person name="Treu L."/>
            <person name="Rodriguez-R L.M."/>
            <person name="Kovalovszki A."/>
            <person name="Ziels R.M."/>
            <person name="Maus I."/>
            <person name="Zhu X."/>
            <person name="Kougias P.G."/>
            <person name="Basile A."/>
            <person name="Luo G."/>
            <person name="Schluter A."/>
            <person name="Konstantinidis K.T."/>
            <person name="Angelidaki I."/>
        </authorList>
    </citation>
    <scope>NUCLEOTIDE SEQUENCE</scope>
    <source>
        <strain evidence="4">AS01afH2WH_6</strain>
    </source>
</reference>
<dbReference type="GO" id="GO:0016874">
    <property type="term" value="F:ligase activity"/>
    <property type="evidence" value="ECO:0007669"/>
    <property type="project" value="UniProtKB-KW"/>
</dbReference>
<feature type="domain" description="ATP-grasp" evidence="3">
    <location>
        <begin position="173"/>
        <end position="372"/>
    </location>
</feature>
<feature type="compositionally biased region" description="Polar residues" evidence="2">
    <location>
        <begin position="33"/>
        <end position="45"/>
    </location>
</feature>
<gene>
    <name evidence="4" type="ORF">GXW98_08845</name>
</gene>
<dbReference type="PROSITE" id="PS50975">
    <property type="entry name" value="ATP_GRASP"/>
    <property type="match status" value="1"/>
</dbReference>
<dbReference type="SUPFAM" id="SSF56059">
    <property type="entry name" value="Glutathione synthetase ATP-binding domain-like"/>
    <property type="match status" value="1"/>
</dbReference>
<dbReference type="EMBL" id="JAAXZR010000027">
    <property type="protein sequence ID" value="NLT80371.1"/>
    <property type="molecule type" value="Genomic_DNA"/>
</dbReference>
<proteinExistence type="predicted"/>
<organism evidence="4 5">
    <name type="scientific">Bifidobacterium crudilactis</name>
    <dbReference type="NCBI Taxonomy" id="327277"/>
    <lineage>
        <taxon>Bacteria</taxon>
        <taxon>Bacillati</taxon>
        <taxon>Actinomycetota</taxon>
        <taxon>Actinomycetes</taxon>
        <taxon>Bifidobacteriales</taxon>
        <taxon>Bifidobacteriaceae</taxon>
        <taxon>Bifidobacterium</taxon>
    </lineage>
</organism>
<name>A0A971D136_9BIFI</name>
<protein>
    <submittedName>
        <fullName evidence="4">Carboxylate--amine ligase</fullName>
    </submittedName>
</protein>